<dbReference type="GO" id="GO:0016787">
    <property type="term" value="F:hydrolase activity"/>
    <property type="evidence" value="ECO:0007669"/>
    <property type="project" value="UniProtKB-KW"/>
</dbReference>
<dbReference type="InterPro" id="IPR007781">
    <property type="entry name" value="NAGLU"/>
</dbReference>
<dbReference type="InterPro" id="IPR029018">
    <property type="entry name" value="Hex-like_dom2"/>
</dbReference>
<dbReference type="InterPro" id="IPR024733">
    <property type="entry name" value="NAGLU_tim-barrel"/>
</dbReference>
<evidence type="ECO:0000259" key="3">
    <source>
        <dbReference type="Pfam" id="PF05089"/>
    </source>
</evidence>
<evidence type="ECO:0000256" key="2">
    <source>
        <dbReference type="SAM" id="SignalP"/>
    </source>
</evidence>
<dbReference type="PANTHER" id="PTHR12872">
    <property type="entry name" value="ALPHA-N-ACETYLGLUCOSAMINIDASE"/>
    <property type="match status" value="1"/>
</dbReference>
<proteinExistence type="predicted"/>
<dbReference type="InterPro" id="IPR024240">
    <property type="entry name" value="NAGLU_N"/>
</dbReference>
<evidence type="ECO:0000313" key="7">
    <source>
        <dbReference type="Proteomes" id="UP001431783"/>
    </source>
</evidence>
<dbReference type="AlphaFoldDB" id="A0AAW1TVT5"/>
<keyword evidence="7" id="KW-1185">Reference proteome</keyword>
<feature type="domain" description="Alpha-N-acetylglucosaminidase tim-barrel" evidence="3">
    <location>
        <begin position="138"/>
        <end position="472"/>
    </location>
</feature>
<organism evidence="6 7">
    <name type="scientific">Henosepilachna vigintioctopunctata</name>
    <dbReference type="NCBI Taxonomy" id="420089"/>
    <lineage>
        <taxon>Eukaryota</taxon>
        <taxon>Metazoa</taxon>
        <taxon>Ecdysozoa</taxon>
        <taxon>Arthropoda</taxon>
        <taxon>Hexapoda</taxon>
        <taxon>Insecta</taxon>
        <taxon>Pterygota</taxon>
        <taxon>Neoptera</taxon>
        <taxon>Endopterygota</taxon>
        <taxon>Coleoptera</taxon>
        <taxon>Polyphaga</taxon>
        <taxon>Cucujiformia</taxon>
        <taxon>Coccinelloidea</taxon>
        <taxon>Coccinellidae</taxon>
        <taxon>Epilachninae</taxon>
        <taxon>Epilachnini</taxon>
        <taxon>Henosepilachna</taxon>
    </lineage>
</organism>
<protein>
    <recommendedName>
        <fullName evidence="8">Alpha-N-acetylglucosaminidase</fullName>
    </recommendedName>
</protein>
<dbReference type="Pfam" id="PF12972">
    <property type="entry name" value="NAGLU_C"/>
    <property type="match status" value="1"/>
</dbReference>
<evidence type="ECO:0000259" key="5">
    <source>
        <dbReference type="Pfam" id="PF12972"/>
    </source>
</evidence>
<dbReference type="EMBL" id="JARQZJ010000034">
    <property type="protein sequence ID" value="KAK9875682.1"/>
    <property type="molecule type" value="Genomic_DNA"/>
</dbReference>
<reference evidence="6 7" key="1">
    <citation type="submission" date="2023-03" db="EMBL/GenBank/DDBJ databases">
        <title>Genome insight into feeding habits of ladybird beetles.</title>
        <authorList>
            <person name="Li H.-S."/>
            <person name="Huang Y.-H."/>
            <person name="Pang H."/>
        </authorList>
    </citation>
    <scope>NUCLEOTIDE SEQUENCE [LARGE SCALE GENOMIC DNA]</scope>
    <source>
        <strain evidence="6">SYSU_2023b</strain>
        <tissue evidence="6">Whole body</tissue>
    </source>
</reference>
<dbReference type="Pfam" id="PF12971">
    <property type="entry name" value="NAGLU_N"/>
    <property type="match status" value="1"/>
</dbReference>
<feature type="domain" description="Alpha-N-acetylglucosaminidase N-terminal" evidence="4">
    <location>
        <begin position="43"/>
        <end position="125"/>
    </location>
</feature>
<dbReference type="Pfam" id="PF05089">
    <property type="entry name" value="NAGLU"/>
    <property type="match status" value="1"/>
</dbReference>
<feature type="domain" description="Alpha-N-acetylglucosaminidase C-terminal" evidence="5">
    <location>
        <begin position="481"/>
        <end position="735"/>
    </location>
</feature>
<gene>
    <name evidence="6" type="ORF">WA026_009478</name>
</gene>
<accession>A0AAW1TVT5</accession>
<feature type="chain" id="PRO_5043732757" description="Alpha-N-acetylglucosaminidase" evidence="2">
    <location>
        <begin position="20"/>
        <end position="788"/>
    </location>
</feature>
<feature type="signal peptide" evidence="2">
    <location>
        <begin position="1"/>
        <end position="19"/>
    </location>
</feature>
<keyword evidence="2" id="KW-0732">Signal</keyword>
<evidence type="ECO:0000313" key="6">
    <source>
        <dbReference type="EMBL" id="KAK9875682.1"/>
    </source>
</evidence>
<dbReference type="Gene3D" id="3.30.379.10">
    <property type="entry name" value="Chitobiase/beta-hexosaminidase domain 2-like"/>
    <property type="match status" value="1"/>
</dbReference>
<keyword evidence="1" id="KW-0378">Hydrolase</keyword>
<evidence type="ECO:0000259" key="4">
    <source>
        <dbReference type="Pfam" id="PF12971"/>
    </source>
</evidence>
<dbReference type="InterPro" id="IPR024732">
    <property type="entry name" value="NAGLU_C"/>
</dbReference>
<evidence type="ECO:0000256" key="1">
    <source>
        <dbReference type="ARBA" id="ARBA00022801"/>
    </source>
</evidence>
<dbReference type="PANTHER" id="PTHR12872:SF1">
    <property type="entry name" value="ALPHA-N-ACETYLGLUCOSAMINIDASE"/>
    <property type="match status" value="1"/>
</dbReference>
<evidence type="ECO:0008006" key="8">
    <source>
        <dbReference type="Google" id="ProtNLM"/>
    </source>
</evidence>
<name>A0AAW1TVT5_9CUCU</name>
<sequence>MKMLIFFLCVLLCFSGFNCDDFEGTLGHLTKNSRRNKDAQTIAVKDLIKRILPDHAKYFSISIDDTEIDDGKDFFKLESLRNGSVNIMGTNGVAAATGFNYYLKYYCKCHISWETQQLKMPEELPYVNVKIKFNDRFRYYQNVCTTSYSFVWWDWNQWEKHIDWMVMNSFNLVLAFNGQEAIWTQVYQELGLSQDDIDDYFTGPAFLSWLRMGNVRKWGGPLSLGWHERSFMLQKAIVKRLRSFGVVTVLPAFAGHLPRAFKRLYPNVSMVKLGAWNDFNDTYCCPYFLNPMEQLFQVIGKKFIQKQIDAFGTDNIYSCDSFNENTPPSGNLSYLSNVSKAIFGAMTSADSKAIWLMQNWLFVNEVEFWSKDRAKALITAIPKGHMIILDLQSEQFPQYFEFEQYFGQPYIWCMLHNFGGTLGMYGNSDIINERPIKARLDENSTMIGTGLTMEGINQNYVIYDLMTETAWRNEPANLGEWFTNYTIRRYGKRNDDVIDVWLFLQKTVYNLKTLRRMRGQYAVTRTPSWSIKTWIWYDANDLYKNIDKFIKAYFDLKTSDGYKHDVVDLFRQNIQVYNDQIYNWLRDAYRKKNVAHFQMFSEIFLNFFDGMEKILSSNKAFSLSEWVKSARKAATNPSEKDWFEYNARNQITLWGPNGEIMNYAIKQWSGVVSDFIAPRWRVFLQYANETLITNTTFDEKYIRQKMFKDVEEPFTFKKSQAFVEATGDITDIVEEYKRKWYYLFQTVSNIRNKDLYRLSKSNFSAIRNLLNPVSFTNEDQIEVQMIRR</sequence>
<dbReference type="Gene3D" id="3.20.20.80">
    <property type="entry name" value="Glycosidases"/>
    <property type="match status" value="1"/>
</dbReference>
<dbReference type="Proteomes" id="UP001431783">
    <property type="component" value="Unassembled WGS sequence"/>
</dbReference>
<dbReference type="Gene3D" id="1.20.120.670">
    <property type="entry name" value="N-acetyl-b-d-glucoasminidase"/>
    <property type="match status" value="1"/>
</dbReference>
<comment type="caution">
    <text evidence="6">The sequence shown here is derived from an EMBL/GenBank/DDBJ whole genome shotgun (WGS) entry which is preliminary data.</text>
</comment>